<dbReference type="EMBL" id="BAABFR010000003">
    <property type="protein sequence ID" value="GAA4383590.1"/>
    <property type="molecule type" value="Genomic_DNA"/>
</dbReference>
<name>A0ABP8J284_9ACTN</name>
<dbReference type="Pfam" id="PF22725">
    <property type="entry name" value="GFO_IDH_MocA_C3"/>
    <property type="match status" value="1"/>
</dbReference>
<dbReference type="InterPro" id="IPR036291">
    <property type="entry name" value="NAD(P)-bd_dom_sf"/>
</dbReference>
<comment type="similarity">
    <text evidence="1">Belongs to the Gfo/Idh/MocA family.</text>
</comment>
<evidence type="ECO:0000259" key="4">
    <source>
        <dbReference type="Pfam" id="PF22725"/>
    </source>
</evidence>
<evidence type="ECO:0000259" key="3">
    <source>
        <dbReference type="Pfam" id="PF01408"/>
    </source>
</evidence>
<feature type="domain" description="GFO/IDH/MocA-like oxidoreductase" evidence="4">
    <location>
        <begin position="131"/>
        <end position="244"/>
    </location>
</feature>
<evidence type="ECO:0000256" key="1">
    <source>
        <dbReference type="ARBA" id="ARBA00010928"/>
    </source>
</evidence>
<keyword evidence="2" id="KW-0560">Oxidoreductase</keyword>
<dbReference type="Pfam" id="PF01408">
    <property type="entry name" value="GFO_IDH_MocA"/>
    <property type="match status" value="1"/>
</dbReference>
<accession>A0ABP8J284</accession>
<dbReference type="SUPFAM" id="SSF51735">
    <property type="entry name" value="NAD(P)-binding Rossmann-fold domains"/>
    <property type="match status" value="1"/>
</dbReference>
<proteinExistence type="inferred from homology"/>
<dbReference type="InterPro" id="IPR055170">
    <property type="entry name" value="GFO_IDH_MocA-like_dom"/>
</dbReference>
<dbReference type="InterPro" id="IPR051317">
    <property type="entry name" value="Gfo/Idh/MocA_oxidoreduct"/>
</dbReference>
<protein>
    <submittedName>
        <fullName evidence="5">Gfo/Idh/MocA family oxidoreductase</fullName>
    </submittedName>
</protein>
<dbReference type="RefSeq" id="WP_344989854.1">
    <property type="nucleotide sequence ID" value="NZ_BAABFR010000003.1"/>
</dbReference>
<organism evidence="5 6">
    <name type="scientific">Tsukamurella soli</name>
    <dbReference type="NCBI Taxonomy" id="644556"/>
    <lineage>
        <taxon>Bacteria</taxon>
        <taxon>Bacillati</taxon>
        <taxon>Actinomycetota</taxon>
        <taxon>Actinomycetes</taxon>
        <taxon>Mycobacteriales</taxon>
        <taxon>Tsukamurellaceae</taxon>
        <taxon>Tsukamurella</taxon>
    </lineage>
</organism>
<dbReference type="Proteomes" id="UP001500635">
    <property type="component" value="Unassembled WGS sequence"/>
</dbReference>
<keyword evidence="6" id="KW-1185">Reference proteome</keyword>
<dbReference type="PANTHER" id="PTHR43708:SF5">
    <property type="entry name" value="CONSERVED EXPRESSED OXIDOREDUCTASE (EUROFUNG)-RELATED"/>
    <property type="match status" value="1"/>
</dbReference>
<evidence type="ECO:0000313" key="6">
    <source>
        <dbReference type="Proteomes" id="UP001500635"/>
    </source>
</evidence>
<dbReference type="Gene3D" id="3.30.360.10">
    <property type="entry name" value="Dihydrodipicolinate Reductase, domain 2"/>
    <property type="match status" value="1"/>
</dbReference>
<evidence type="ECO:0000256" key="2">
    <source>
        <dbReference type="ARBA" id="ARBA00023002"/>
    </source>
</evidence>
<evidence type="ECO:0000313" key="5">
    <source>
        <dbReference type="EMBL" id="GAA4383590.1"/>
    </source>
</evidence>
<sequence>MGIRIGLVGYGVGGRWFHAPYIEASDACDLVGVVTRSPARIESIRDELPGVPVFGSLSELIDAGVDAVVISTPPQTRRELVLEAIGRGVAVVADKPFAPTADAGAELAAAAQQAGVLLNVFHNRRWDTDVVTARGVLASGALGDVQRLDLRFDLDEPQTLEAGPDGGLLRDLGSHVVDQALDLLGPARAVTAQLDWVDLPAGRTDASFTITLDHVSGAHSHVSATKLARIASRELRLIGTAGSYVSDFRDVQTASIFAGGRPAGRRETWGFEDEVRWGTLATAAGRVAVPSAQGDYSRFYDEFAEAVVSGGPGPVPAVGGIATLRVLDAVRRSAAEGRTVEVGAAQV</sequence>
<dbReference type="Gene3D" id="3.40.50.720">
    <property type="entry name" value="NAD(P)-binding Rossmann-like Domain"/>
    <property type="match status" value="1"/>
</dbReference>
<feature type="domain" description="Gfo/Idh/MocA-like oxidoreductase N-terminal" evidence="3">
    <location>
        <begin position="3"/>
        <end position="121"/>
    </location>
</feature>
<comment type="caution">
    <text evidence="5">The sequence shown here is derived from an EMBL/GenBank/DDBJ whole genome shotgun (WGS) entry which is preliminary data.</text>
</comment>
<reference evidence="6" key="1">
    <citation type="journal article" date="2019" name="Int. J. Syst. Evol. Microbiol.">
        <title>The Global Catalogue of Microorganisms (GCM) 10K type strain sequencing project: providing services to taxonomists for standard genome sequencing and annotation.</title>
        <authorList>
            <consortium name="The Broad Institute Genomics Platform"/>
            <consortium name="The Broad Institute Genome Sequencing Center for Infectious Disease"/>
            <person name="Wu L."/>
            <person name="Ma J."/>
        </authorList>
    </citation>
    <scope>NUCLEOTIDE SEQUENCE [LARGE SCALE GENOMIC DNA]</scope>
    <source>
        <strain evidence="6">JCM 17688</strain>
    </source>
</reference>
<dbReference type="InterPro" id="IPR000683">
    <property type="entry name" value="Gfo/Idh/MocA-like_OxRdtase_N"/>
</dbReference>
<dbReference type="SUPFAM" id="SSF55347">
    <property type="entry name" value="Glyceraldehyde-3-phosphate dehydrogenase-like, C-terminal domain"/>
    <property type="match status" value="1"/>
</dbReference>
<gene>
    <name evidence="5" type="ORF">GCM10023147_02930</name>
</gene>
<dbReference type="PANTHER" id="PTHR43708">
    <property type="entry name" value="CONSERVED EXPRESSED OXIDOREDUCTASE (EUROFUNG)"/>
    <property type="match status" value="1"/>
</dbReference>